<evidence type="ECO:0000313" key="4">
    <source>
        <dbReference type="Proteomes" id="UP000549009"/>
    </source>
</evidence>
<evidence type="ECO:0000313" key="1">
    <source>
        <dbReference type="EMBL" id="MBB5101857.1"/>
    </source>
</evidence>
<dbReference type="SUPFAM" id="SSF56784">
    <property type="entry name" value="HAD-like"/>
    <property type="match status" value="1"/>
</dbReference>
<dbReference type="PANTHER" id="PTHR18901">
    <property type="entry name" value="2-DEOXYGLUCOSE-6-PHOSPHATE PHOSPHATASE 2"/>
    <property type="match status" value="1"/>
</dbReference>
<dbReference type="PRINTS" id="PR00413">
    <property type="entry name" value="HADHALOGNASE"/>
</dbReference>
<dbReference type="InterPro" id="IPR006439">
    <property type="entry name" value="HAD-SF_hydro_IA"/>
</dbReference>
<dbReference type="KEGG" id="sspb:CP982_37530"/>
<dbReference type="EMBL" id="JACHJD010000002">
    <property type="protein sequence ID" value="MBB5101857.1"/>
    <property type="molecule type" value="Genomic_DNA"/>
</dbReference>
<proteinExistence type="predicted"/>
<dbReference type="OrthoDB" id="9812856at2"/>
<dbReference type="NCBIfam" id="TIGR01509">
    <property type="entry name" value="HAD-SF-IA-v3"/>
    <property type="match status" value="1"/>
</dbReference>
<dbReference type="EMBL" id="CP023690">
    <property type="protein sequence ID" value="QEV63697.1"/>
    <property type="molecule type" value="Genomic_DNA"/>
</dbReference>
<protein>
    <submittedName>
        <fullName evidence="2">HAD family phosphatase</fullName>
    </submittedName>
    <submittedName>
        <fullName evidence="1">HAD superfamily hydrolase (TIGR01509 family)</fullName>
    </submittedName>
</protein>
<dbReference type="InterPro" id="IPR023214">
    <property type="entry name" value="HAD_sf"/>
</dbReference>
<evidence type="ECO:0000313" key="2">
    <source>
        <dbReference type="EMBL" id="QEV63697.1"/>
    </source>
</evidence>
<dbReference type="RefSeq" id="WP_150514553.1">
    <property type="nucleotide sequence ID" value="NZ_BMSQ01000012.1"/>
</dbReference>
<dbReference type="SFLD" id="SFLDG01129">
    <property type="entry name" value="C1.5:_HAD__Beta-PGM__Phosphata"/>
    <property type="match status" value="1"/>
</dbReference>
<dbReference type="Gene3D" id="1.10.150.240">
    <property type="entry name" value="Putative phosphatase, domain 2"/>
    <property type="match status" value="1"/>
</dbReference>
<evidence type="ECO:0000313" key="3">
    <source>
        <dbReference type="Proteomes" id="UP000326505"/>
    </source>
</evidence>
<dbReference type="InterPro" id="IPR023198">
    <property type="entry name" value="PGP-like_dom2"/>
</dbReference>
<dbReference type="Gene3D" id="3.40.50.1000">
    <property type="entry name" value="HAD superfamily/HAD-like"/>
    <property type="match status" value="1"/>
</dbReference>
<keyword evidence="1" id="KW-0378">Hydrolase</keyword>
<reference evidence="1 4" key="2">
    <citation type="submission" date="2020-08" db="EMBL/GenBank/DDBJ databases">
        <title>Genomic Encyclopedia of Type Strains, Phase III (KMG-III): the genomes of soil and plant-associated and newly described type strains.</title>
        <authorList>
            <person name="Whitman W."/>
        </authorList>
    </citation>
    <scope>NUCLEOTIDE SEQUENCE [LARGE SCALE GENOMIC DNA]</scope>
    <source>
        <strain evidence="1 4">CECT 3146</strain>
    </source>
</reference>
<name>A0A5P2XFA8_STRST</name>
<dbReference type="Proteomes" id="UP000326505">
    <property type="component" value="Chromosome"/>
</dbReference>
<dbReference type="PANTHER" id="PTHR18901:SF38">
    <property type="entry name" value="PSEUDOURIDINE-5'-PHOSPHATASE"/>
    <property type="match status" value="1"/>
</dbReference>
<keyword evidence="4" id="KW-1185">Reference proteome</keyword>
<dbReference type="Pfam" id="PF00702">
    <property type="entry name" value="Hydrolase"/>
    <property type="match status" value="1"/>
</dbReference>
<dbReference type="SFLD" id="SFLDG01135">
    <property type="entry name" value="C1.5.6:_HAD__Beta-PGM__Phospha"/>
    <property type="match status" value="1"/>
</dbReference>
<sequence>MSALNDTSVIFDLDGTLVDSEPNYFEAGRQLLAEQGVTDFTWQDHETYVGISTQETLARWKELYGLSAPLPELLADKNRRYLELARTSTRVYPQMAAFVELLHEAGVPMAVASGSSRAAIEAILAGTGLDAYLKTFVSADQVARGKPAPDVFLAAAELLGTGPERCVVLEDAVPGALAAKAAGMRCVAIPYVPAQADDPAFAAADLLVRGGQAEFSARAVVDWLAGR</sequence>
<accession>A0A5P2XFA8</accession>
<gene>
    <name evidence="2" type="ORF">CP982_37530</name>
    <name evidence="1" type="ORF">FHS40_000910</name>
</gene>
<reference evidence="2 3" key="1">
    <citation type="submission" date="2017-09" db="EMBL/GenBank/DDBJ databases">
        <authorList>
            <person name="Lee N."/>
            <person name="Cho B.-K."/>
        </authorList>
    </citation>
    <scope>NUCLEOTIDE SEQUENCE [LARGE SCALE GENOMIC DNA]</scope>
    <source>
        <strain evidence="2 3">ATCC 27465</strain>
    </source>
</reference>
<dbReference type="Proteomes" id="UP000549009">
    <property type="component" value="Unassembled WGS sequence"/>
</dbReference>
<dbReference type="SFLD" id="SFLDS00003">
    <property type="entry name" value="Haloacid_Dehalogenase"/>
    <property type="match status" value="1"/>
</dbReference>
<dbReference type="GO" id="GO:0016787">
    <property type="term" value="F:hydrolase activity"/>
    <property type="evidence" value="ECO:0007669"/>
    <property type="project" value="UniProtKB-KW"/>
</dbReference>
<organism evidence="2 3">
    <name type="scientific">Streptomyces spectabilis</name>
    <dbReference type="NCBI Taxonomy" id="68270"/>
    <lineage>
        <taxon>Bacteria</taxon>
        <taxon>Bacillati</taxon>
        <taxon>Actinomycetota</taxon>
        <taxon>Actinomycetes</taxon>
        <taxon>Kitasatosporales</taxon>
        <taxon>Streptomycetaceae</taxon>
        <taxon>Streptomyces</taxon>
    </lineage>
</organism>
<dbReference type="AlphaFoldDB" id="A0A5P2XFA8"/>
<dbReference type="InterPro" id="IPR036412">
    <property type="entry name" value="HAD-like_sf"/>
</dbReference>